<gene>
    <name evidence="2" type="ORF">ACHAWO_009401</name>
</gene>
<feature type="region of interest" description="Disordered" evidence="1">
    <location>
        <begin position="1"/>
        <end position="25"/>
    </location>
</feature>
<accession>A0ABD3PCW4</accession>
<reference evidence="2 3" key="1">
    <citation type="submission" date="2024-10" db="EMBL/GenBank/DDBJ databases">
        <title>Updated reference genomes for cyclostephanoid diatoms.</title>
        <authorList>
            <person name="Roberts W.R."/>
            <person name="Alverson A.J."/>
        </authorList>
    </citation>
    <scope>NUCLEOTIDE SEQUENCE [LARGE SCALE GENOMIC DNA]</scope>
    <source>
        <strain evidence="2 3">AJA010-31</strain>
    </source>
</reference>
<name>A0ABD3PCW4_9STRA</name>
<dbReference type="AlphaFoldDB" id="A0ABD3PCW4"/>
<dbReference type="Proteomes" id="UP001530400">
    <property type="component" value="Unassembled WGS sequence"/>
</dbReference>
<evidence type="ECO:0000313" key="2">
    <source>
        <dbReference type="EMBL" id="KAL3785567.1"/>
    </source>
</evidence>
<organism evidence="2 3">
    <name type="scientific">Cyclotella atomus</name>
    <dbReference type="NCBI Taxonomy" id="382360"/>
    <lineage>
        <taxon>Eukaryota</taxon>
        <taxon>Sar</taxon>
        <taxon>Stramenopiles</taxon>
        <taxon>Ochrophyta</taxon>
        <taxon>Bacillariophyta</taxon>
        <taxon>Coscinodiscophyceae</taxon>
        <taxon>Thalassiosirophycidae</taxon>
        <taxon>Stephanodiscales</taxon>
        <taxon>Stephanodiscaceae</taxon>
        <taxon>Cyclotella</taxon>
    </lineage>
</organism>
<proteinExistence type="predicted"/>
<sequence length="828" mass="92631">MAPPNSETIDKISLNEPYLSSTDRPSKRLKDAHVVSADSFTATTQYLPSENDALLSCLKLLFSKVPSSLSTTNDDASTFRELWASHGFRTSMVTSPHQAVSVYLDSCKLADHENELGREYLISCIGMHPQQKSLENAYSTVKAAYCLHLFLGRMRAVRQQDMDNEDVQSIFIGWETELNDILKNLQEEQVDTSTLSSINEQASRIRVRVVSKLTDIDHSLRSDQLLREYNRITFANCTLTNACLQKWLYGGRKPKFQLDQVHFQCSPAGSYIPSRERITIRMRDENAEGTSEKLILLPSLGQVLTRKDTAKHPLDKVVEGMIDSTWDGLLRNGYYVDQIRREQLSEPLKKFYMSGLIAGRESNMPILLNAHFTPTYPLSLYLHGLAGAGKSSLVRNLSPALNAAITEHCDPEMMVRFVKQNLNKPFETLKLELELRPNNNDYSVMSIIQGRRMTLSQSKPGLVMVGLEEMPSNVEGADPNQLEVSKLISMRFSGRKGDFKSGDAPRNSNKRGISGDATIINIFTSNYNLEQPCLDALQRLEMFHNLHVIQIASIGGQDRKAFAESYLLQRVNESLASLNKKVCIKLDVPLGEGDTRPLVRYLRMLSFYIHAVVVKSNLDTVDISVSFDSYTNMTTVATADGSKMHLKSGCFGNIYAATPIVLDSRASETVEQLQNLHPDLKSPSELCQVLDFYFANTLAPAVALSCNKQMVDDLVQLMSQHKGVHVIPNIHPSSYKIMKSLYDSSDTPNLRDDIISIVSADEKALVAVHFNCETANDQMQIREIIEDTPSMTAFSTERSALYKDGLFFVVYVDGSITPEIASRASLII</sequence>
<protein>
    <submittedName>
        <fullName evidence="2">Uncharacterized protein</fullName>
    </submittedName>
</protein>
<dbReference type="EMBL" id="JALLPJ020000686">
    <property type="protein sequence ID" value="KAL3785567.1"/>
    <property type="molecule type" value="Genomic_DNA"/>
</dbReference>
<evidence type="ECO:0000313" key="3">
    <source>
        <dbReference type="Proteomes" id="UP001530400"/>
    </source>
</evidence>
<evidence type="ECO:0000256" key="1">
    <source>
        <dbReference type="SAM" id="MobiDB-lite"/>
    </source>
</evidence>
<keyword evidence="3" id="KW-1185">Reference proteome</keyword>
<comment type="caution">
    <text evidence="2">The sequence shown here is derived from an EMBL/GenBank/DDBJ whole genome shotgun (WGS) entry which is preliminary data.</text>
</comment>